<evidence type="ECO:0000259" key="8">
    <source>
        <dbReference type="Pfam" id="PF23774"/>
    </source>
</evidence>
<keyword evidence="3" id="KW-0694">RNA-binding</keyword>
<evidence type="ECO:0000313" key="9">
    <source>
        <dbReference type="EMBL" id="KAL1837644.1"/>
    </source>
</evidence>
<feature type="compositionally biased region" description="Low complexity" evidence="7">
    <location>
        <begin position="1154"/>
        <end position="1171"/>
    </location>
</feature>
<sequence>MSATGLHGSRSRAGSSTATHDKGRLAHMQHGYAMSVTGGPTTPSGLPRYFEPCAATASMFLYAQGTSVVCCHYDTLAIERRFARHSEEVQILAVDNHSDIGAGRLVVSYDAGQTAIVWDLMTGDEVARFASYENLTCAAWMRNGNVAFGNSQGTIILFEPTTSEHLATRTLDQIAITAISPGTDCRTFAIGYQNGSLLIATLQPRFTILHNLTTSRGPSSIVTLAWHASSARSKSDMLAVQTLDGDLRVWSVSKTHNTEDPAKIVRILKRTENYLVGPNWMGWSKNGRIIQFSEGETISWDVRTKHVTYDTIPTLETVRGLAVYGPGATLFTLGANNTVQQFDLNAPAMMVNNVQHPANLLPPSPPISLEAEDKSNVGNVSESESNVEITFRPSELSSEAEDDGRSPLARYLQASESGTDYRPTTPASNISRSTVSISSSTSQTAQRRYPPSTVSRGLTEHTYISAGSSLRSGQPVLRKERESLSTTSSVSMGSSQPYQHRATPHQQHRPSRLRNEVPRSPDDGRVSDLFKFTRSRLADVPYKAPYSTDHSRMTNDDLRRQMLRAIFGWHKDIDDLVRDEMERHPLGSANRILLARWLGDITTDIMAMGSENMTSSDWMLLALSGIGGQASQHKLGRAYVQRLLESGDVHTAATIMVGMGDYNDAIEIYVSHKKYMEALLLTCLFFPATWERQEQIVKKWGEWAVQHGQQQLAIRCFACTGQTSSEPWSSPSAQQLHFPSMNQTVPELLSPPLSPPVANLGPQRSIAKSSALKLITTFDGPAKAKLLGGEDGKTPVAAAATPILESALSPGADPTTAILRGNRSAFNTPASARPAHGFGRPRLPSIGESPDSAQRERMAAEERARRGEDASASDVSQDSAAIRALEKARPNTASPRLVKTSSSKAQPPPPPGPTAMAALMGDGRPRGNSSRTRIPEGLDLSLPAFNDSLRDDITSPEPSAGSSNVMRYHWPSRRRGPSSVAGSVTSSVASTTSAGSSLAGRSHRHHAARGLDDYIHSLDAAQSSRRAQQVRGSSRDGRRETSQTRRGGDRDKSRDRGRGIASSSVASSSVVSLTASARSYTPKGGKRSPKSPVPMSPEDLINLATEDGGIGQTTVRGRRHVGDDSDGEMEPASQPSTVRKVGYADRGRERGGSRSRNASRAGRGSSRARSPGEGGIGDVGVRSASRNMRRPAPPALDLRGRSSSRGPTPARRSPSSPQPMSSAGLRQHLYASDDEEDYRLAVEEQEQFRRRNNRSTSRASRGSRGGGGGGGGEGLTSPTSTRSGWSARERSEVRRTTSHAGTGSRKMGVLPLATPAPLQLVTDSSGDLKVIKDERQLKKEAAARELEERRKSLARRPSAPPIVHPDELRPSQPQQPSSAGLAPLPSTTYVPPRKEDLPLRSASVDHTAGRSMYANRGNAPAFGLPATPRAMRLVLEAEARRGQGSSGGSSGSNVPVPPIPTSFTQQQPQHSPGRMSPKKEPEEPRSAAPKDDGIPLLLPSTVYTPPPPHNSRLAAQIGRSMSAPPQDLVQPQQSHGHSRRPSLLSGQGGRRPSHDAGAGPARRPSQDNNASSSNIPPPPPPPVPPMLKELAHLAQPPPPPPAPLPHMGGPKPVVYGGSSSISGMIEIVMDDESQEQPQQQRQSPPPPQQQQQQQFQGGIIQGSEAIVPTLSPPPHPRNATNTPSQAAAAASHQKEHTRGRSSVDNSIGARISRATERMRSASRNRGTRSAAATSAAAAPPAGDNNYEIYNGPAPYESIPPLQVLQAQAREQLQLAQQYQYHQQQHQQSGSHGSHPPVSMANNGVGYRLQNQVVLQQVQAQVAQQEGRNEFRTGLRRGEMI</sequence>
<dbReference type="SUPFAM" id="SSF50978">
    <property type="entry name" value="WD40 repeat-like"/>
    <property type="match status" value="1"/>
</dbReference>
<keyword evidence="5" id="KW-0804">Transcription</keyword>
<dbReference type="Proteomes" id="UP001583172">
    <property type="component" value="Unassembled WGS sequence"/>
</dbReference>
<dbReference type="InterPro" id="IPR034605">
    <property type="entry name" value="PGC-1"/>
</dbReference>
<feature type="compositionally biased region" description="Basic residues" evidence="7">
    <location>
        <begin position="502"/>
        <end position="512"/>
    </location>
</feature>
<dbReference type="InterPro" id="IPR015943">
    <property type="entry name" value="WD40/YVTN_repeat-like_dom_sf"/>
</dbReference>
<feature type="region of interest" description="Disordered" evidence="7">
    <location>
        <begin position="826"/>
        <end position="1311"/>
    </location>
</feature>
<feature type="compositionally biased region" description="Basic and acidic residues" evidence="7">
    <location>
        <begin position="513"/>
        <end position="526"/>
    </location>
</feature>
<feature type="compositionally biased region" description="Basic and acidic residues" evidence="7">
    <location>
        <begin position="853"/>
        <end position="869"/>
    </location>
</feature>
<feature type="compositionally biased region" description="Basic and acidic residues" evidence="7">
    <location>
        <begin position="1033"/>
        <end position="1058"/>
    </location>
</feature>
<evidence type="ECO:0000256" key="6">
    <source>
        <dbReference type="ARBA" id="ARBA00023242"/>
    </source>
</evidence>
<comment type="subcellular location">
    <subcellularLocation>
        <location evidence="1">Nucleus</location>
    </subcellularLocation>
</comment>
<dbReference type="Pfam" id="PF23774">
    <property type="entry name" value="TPR_GEMI5"/>
    <property type="match status" value="1"/>
</dbReference>
<evidence type="ECO:0000256" key="7">
    <source>
        <dbReference type="SAM" id="MobiDB-lite"/>
    </source>
</evidence>
<gene>
    <name evidence="9" type="ORF">VTJ49DRAFT_3543</name>
</gene>
<feature type="compositionally biased region" description="Gly residues" evidence="7">
    <location>
        <begin position="1263"/>
        <end position="1274"/>
    </location>
</feature>
<feature type="compositionally biased region" description="Basic and acidic residues" evidence="7">
    <location>
        <begin position="1238"/>
        <end position="1249"/>
    </location>
</feature>
<evidence type="ECO:0000256" key="5">
    <source>
        <dbReference type="ARBA" id="ARBA00023163"/>
    </source>
</evidence>
<feature type="compositionally biased region" description="Low complexity" evidence="7">
    <location>
        <begin position="978"/>
        <end position="997"/>
    </location>
</feature>
<feature type="compositionally biased region" description="Low complexity" evidence="7">
    <location>
        <begin position="870"/>
        <end position="881"/>
    </location>
</feature>
<feature type="compositionally biased region" description="Basic and acidic residues" evidence="7">
    <location>
        <begin position="1477"/>
        <end position="1493"/>
    </location>
</feature>
<evidence type="ECO:0000256" key="3">
    <source>
        <dbReference type="ARBA" id="ARBA00022884"/>
    </source>
</evidence>
<organism evidence="9 10">
    <name type="scientific">Humicola insolens</name>
    <name type="common">Soft-rot fungus</name>
    <dbReference type="NCBI Taxonomy" id="85995"/>
    <lineage>
        <taxon>Eukaryota</taxon>
        <taxon>Fungi</taxon>
        <taxon>Dikarya</taxon>
        <taxon>Ascomycota</taxon>
        <taxon>Pezizomycotina</taxon>
        <taxon>Sordariomycetes</taxon>
        <taxon>Sordariomycetidae</taxon>
        <taxon>Sordariales</taxon>
        <taxon>Chaetomiaceae</taxon>
        <taxon>Mycothermus</taxon>
    </lineage>
</organism>
<feature type="region of interest" description="Disordered" evidence="7">
    <location>
        <begin position="414"/>
        <end position="526"/>
    </location>
</feature>
<feature type="compositionally biased region" description="Polar residues" evidence="7">
    <location>
        <begin position="891"/>
        <end position="905"/>
    </location>
</feature>
<feature type="compositionally biased region" description="Basic and acidic residues" evidence="7">
    <location>
        <begin position="1341"/>
        <end position="1351"/>
    </location>
</feature>
<feature type="compositionally biased region" description="Low complexity" evidence="7">
    <location>
        <begin position="1616"/>
        <end position="1627"/>
    </location>
</feature>
<feature type="compositionally biased region" description="Polar residues" evidence="7">
    <location>
        <begin position="956"/>
        <end position="965"/>
    </location>
</feature>
<dbReference type="InterPro" id="IPR036322">
    <property type="entry name" value="WD40_repeat_dom_sf"/>
</dbReference>
<dbReference type="InterPro" id="IPR056421">
    <property type="entry name" value="TPR_GEMI5"/>
</dbReference>
<feature type="compositionally biased region" description="Polar residues" evidence="7">
    <location>
        <begin position="1020"/>
        <end position="1032"/>
    </location>
</feature>
<feature type="compositionally biased region" description="Low complexity" evidence="7">
    <location>
        <begin position="1201"/>
        <end position="1222"/>
    </location>
</feature>
<keyword evidence="10" id="KW-1185">Reference proteome</keyword>
<feature type="domain" description="Gem-associated protein 5 TPR" evidence="8">
    <location>
        <begin position="566"/>
        <end position="723"/>
    </location>
</feature>
<evidence type="ECO:0000256" key="1">
    <source>
        <dbReference type="ARBA" id="ARBA00004123"/>
    </source>
</evidence>
<feature type="compositionally biased region" description="Low complexity" evidence="7">
    <location>
        <begin position="484"/>
        <end position="495"/>
    </location>
</feature>
<dbReference type="EMBL" id="JAZGSY010000275">
    <property type="protein sequence ID" value="KAL1837644.1"/>
    <property type="molecule type" value="Genomic_DNA"/>
</dbReference>
<keyword evidence="6" id="KW-0539">Nucleus</keyword>
<feature type="compositionally biased region" description="Low complexity" evidence="7">
    <location>
        <begin position="376"/>
        <end position="388"/>
    </location>
</feature>
<proteinExistence type="predicted"/>
<feature type="region of interest" description="Disordered" evidence="7">
    <location>
        <begin position="1341"/>
        <end position="1747"/>
    </location>
</feature>
<protein>
    <recommendedName>
        <fullName evidence="8">Gem-associated protein 5 TPR domain-containing protein</fullName>
    </recommendedName>
</protein>
<feature type="region of interest" description="Disordered" evidence="7">
    <location>
        <begin position="1"/>
        <end position="20"/>
    </location>
</feature>
<evidence type="ECO:0000313" key="10">
    <source>
        <dbReference type="Proteomes" id="UP001583172"/>
    </source>
</evidence>
<feature type="region of interest" description="Disordered" evidence="7">
    <location>
        <begin position="1780"/>
        <end position="1802"/>
    </location>
</feature>
<feature type="compositionally biased region" description="Polar residues" evidence="7">
    <location>
        <begin position="1461"/>
        <end position="1470"/>
    </location>
</feature>
<evidence type="ECO:0000256" key="2">
    <source>
        <dbReference type="ARBA" id="ARBA00022553"/>
    </source>
</evidence>
<evidence type="ECO:0000256" key="4">
    <source>
        <dbReference type="ARBA" id="ARBA00023015"/>
    </source>
</evidence>
<name>A0ABR3V776_HUMIN</name>
<dbReference type="Gene3D" id="2.130.10.10">
    <property type="entry name" value="YVTN repeat-like/Quinoprotein amine dehydrogenase"/>
    <property type="match status" value="1"/>
</dbReference>
<dbReference type="PANTHER" id="PTHR15528:SF11">
    <property type="entry name" value="FI18188P1"/>
    <property type="match status" value="1"/>
</dbReference>
<feature type="compositionally biased region" description="Low complexity" evidence="7">
    <location>
        <begin position="427"/>
        <end position="448"/>
    </location>
</feature>
<comment type="caution">
    <text evidence="9">The sequence shown here is derived from an EMBL/GenBank/DDBJ whole genome shotgun (WGS) entry which is preliminary data.</text>
</comment>
<reference evidence="9 10" key="1">
    <citation type="journal article" date="2024" name="Commun. Biol.">
        <title>Comparative genomic analysis of thermophilic fungi reveals convergent evolutionary adaptations and gene losses.</title>
        <authorList>
            <person name="Steindorff A.S."/>
            <person name="Aguilar-Pontes M.V."/>
            <person name="Robinson A.J."/>
            <person name="Andreopoulos B."/>
            <person name="LaButti K."/>
            <person name="Kuo A."/>
            <person name="Mondo S."/>
            <person name="Riley R."/>
            <person name="Otillar R."/>
            <person name="Haridas S."/>
            <person name="Lipzen A."/>
            <person name="Grimwood J."/>
            <person name="Schmutz J."/>
            <person name="Clum A."/>
            <person name="Reid I.D."/>
            <person name="Moisan M.C."/>
            <person name="Butler G."/>
            <person name="Nguyen T.T.M."/>
            <person name="Dewar K."/>
            <person name="Conant G."/>
            <person name="Drula E."/>
            <person name="Henrissat B."/>
            <person name="Hansel C."/>
            <person name="Singer S."/>
            <person name="Hutchinson M.I."/>
            <person name="de Vries R.P."/>
            <person name="Natvig D.O."/>
            <person name="Powell A.J."/>
            <person name="Tsang A."/>
            <person name="Grigoriev I.V."/>
        </authorList>
    </citation>
    <scope>NUCLEOTIDE SEQUENCE [LARGE SCALE GENOMIC DNA]</scope>
    <source>
        <strain evidence="9 10">CBS 620.91</strain>
    </source>
</reference>
<keyword evidence="4" id="KW-0805">Transcription regulation</keyword>
<feature type="compositionally biased region" description="Low complexity" evidence="7">
    <location>
        <begin position="1727"/>
        <end position="1742"/>
    </location>
</feature>
<feature type="compositionally biased region" description="Basic and acidic residues" evidence="7">
    <location>
        <begin position="1142"/>
        <end position="1152"/>
    </location>
</feature>
<feature type="compositionally biased region" description="Pro residues" evidence="7">
    <location>
        <begin position="1575"/>
        <end position="1585"/>
    </location>
</feature>
<accession>A0ABR3V776</accession>
<dbReference type="PANTHER" id="PTHR15528">
    <property type="entry name" value="PEROXISOME PROLIFERATOR ACTIVATED RECEPTOR GAMMA COACTIVATOR 1 PGC-1 -RELATED"/>
    <property type="match status" value="1"/>
</dbReference>
<feature type="compositionally biased region" description="Pro residues" evidence="7">
    <location>
        <begin position="1595"/>
        <end position="1604"/>
    </location>
</feature>
<feature type="compositionally biased region" description="Low complexity" evidence="7">
    <location>
        <begin position="1059"/>
        <end position="1079"/>
    </location>
</feature>
<feature type="region of interest" description="Disordered" evidence="7">
    <location>
        <begin position="361"/>
        <end position="388"/>
    </location>
</feature>
<keyword evidence="2" id="KW-0597">Phosphoprotein</keyword>